<dbReference type="Proteomes" id="UP000447434">
    <property type="component" value="Chromosome 5"/>
</dbReference>
<feature type="transmembrane region" description="Helical" evidence="1">
    <location>
        <begin position="38"/>
        <end position="57"/>
    </location>
</feature>
<evidence type="ECO:0000256" key="1">
    <source>
        <dbReference type="SAM" id="Phobius"/>
    </source>
</evidence>
<protein>
    <submittedName>
        <fullName evidence="2">Uncharacterized protein</fullName>
    </submittedName>
</protein>
<dbReference type="EMBL" id="WOCE01000005">
    <property type="protein sequence ID" value="KAE9613219.1"/>
    <property type="molecule type" value="Genomic_DNA"/>
</dbReference>
<gene>
    <name evidence="2" type="ORF">Lalb_Chr05g0215201</name>
</gene>
<feature type="transmembrane region" description="Helical" evidence="1">
    <location>
        <begin position="6"/>
        <end position="26"/>
    </location>
</feature>
<keyword evidence="1" id="KW-0472">Membrane</keyword>
<keyword evidence="1" id="KW-1133">Transmembrane helix</keyword>
<evidence type="ECO:0000313" key="2">
    <source>
        <dbReference type="EMBL" id="KAE9613219.1"/>
    </source>
</evidence>
<keyword evidence="1" id="KW-0812">Transmembrane</keyword>
<evidence type="ECO:0000313" key="3">
    <source>
        <dbReference type="Proteomes" id="UP000447434"/>
    </source>
</evidence>
<dbReference type="AlphaFoldDB" id="A0A6A4QIB7"/>
<accession>A0A6A4QIB7</accession>
<proteinExistence type="predicted"/>
<organism evidence="2 3">
    <name type="scientific">Lupinus albus</name>
    <name type="common">White lupine</name>
    <name type="synonym">Lupinus termis</name>
    <dbReference type="NCBI Taxonomy" id="3870"/>
    <lineage>
        <taxon>Eukaryota</taxon>
        <taxon>Viridiplantae</taxon>
        <taxon>Streptophyta</taxon>
        <taxon>Embryophyta</taxon>
        <taxon>Tracheophyta</taxon>
        <taxon>Spermatophyta</taxon>
        <taxon>Magnoliopsida</taxon>
        <taxon>eudicotyledons</taxon>
        <taxon>Gunneridae</taxon>
        <taxon>Pentapetalae</taxon>
        <taxon>rosids</taxon>
        <taxon>fabids</taxon>
        <taxon>Fabales</taxon>
        <taxon>Fabaceae</taxon>
        <taxon>Papilionoideae</taxon>
        <taxon>50 kb inversion clade</taxon>
        <taxon>genistoids sensu lato</taxon>
        <taxon>core genistoids</taxon>
        <taxon>Genisteae</taxon>
        <taxon>Lupinus</taxon>
    </lineage>
</organism>
<name>A0A6A4QIB7_LUPAL</name>
<keyword evidence="3" id="KW-1185">Reference proteome</keyword>
<sequence length="64" mass="7531">MKSKYIPNLDCEILTLLIAFILLYKLFFSSCMHSKLDVLMFGFLFCFCINVEDLLFINETTRLP</sequence>
<reference evidence="3" key="1">
    <citation type="journal article" date="2020" name="Nat. Commun.">
        <title>Genome sequence of the cluster root forming white lupin.</title>
        <authorList>
            <person name="Hufnagel B."/>
            <person name="Marques A."/>
            <person name="Soriano A."/>
            <person name="Marques L."/>
            <person name="Divol F."/>
            <person name="Doumas P."/>
            <person name="Sallet E."/>
            <person name="Mancinotti D."/>
            <person name="Carrere S."/>
            <person name="Marande W."/>
            <person name="Arribat S."/>
            <person name="Keller J."/>
            <person name="Huneau C."/>
            <person name="Blein T."/>
            <person name="Aime D."/>
            <person name="Laguerre M."/>
            <person name="Taylor J."/>
            <person name="Schubert V."/>
            <person name="Nelson M."/>
            <person name="Geu-Flores F."/>
            <person name="Crespi M."/>
            <person name="Gallardo-Guerrero K."/>
            <person name="Delaux P.-M."/>
            <person name="Salse J."/>
            <person name="Berges H."/>
            <person name="Guyot R."/>
            <person name="Gouzy J."/>
            <person name="Peret B."/>
        </authorList>
    </citation>
    <scope>NUCLEOTIDE SEQUENCE [LARGE SCALE GENOMIC DNA]</scope>
    <source>
        <strain evidence="3">cv. Amiga</strain>
    </source>
</reference>
<comment type="caution">
    <text evidence="2">The sequence shown here is derived from an EMBL/GenBank/DDBJ whole genome shotgun (WGS) entry which is preliminary data.</text>
</comment>